<dbReference type="EMBL" id="GBEZ01014421">
    <property type="protein sequence ID" value="JAC71649.1"/>
    <property type="molecule type" value="Transcribed_RNA"/>
</dbReference>
<sequence length="141" mass="16490">MMDHRPEKIKDVVKDVIWEADEDCDGANTYEEFTRMYQRCQNDKSGQEPQQLYHITLFLMNQQDKKVSMESALQLMYLMHGKQDLDEHLREIFGTSDLNSDVSLNLTGFLKAFHTAQVKKLNNRVTSKTYKAPPPPTKKHR</sequence>
<accession>A0A061RLQ0</accession>
<organism evidence="1">
    <name type="scientific">Tetraselmis sp. GSL018</name>
    <dbReference type="NCBI Taxonomy" id="582737"/>
    <lineage>
        <taxon>Eukaryota</taxon>
        <taxon>Viridiplantae</taxon>
        <taxon>Chlorophyta</taxon>
        <taxon>core chlorophytes</taxon>
        <taxon>Chlorodendrophyceae</taxon>
        <taxon>Chlorodendrales</taxon>
        <taxon>Chlorodendraceae</taxon>
        <taxon>Tetraselmis</taxon>
    </lineage>
</organism>
<name>A0A061RLQ0_9CHLO</name>
<dbReference type="InterPro" id="IPR011992">
    <property type="entry name" value="EF-hand-dom_pair"/>
</dbReference>
<gene>
    <name evidence="1" type="ORF">TSPGSL018_1422</name>
</gene>
<dbReference type="Gene3D" id="1.10.238.10">
    <property type="entry name" value="EF-hand"/>
    <property type="match status" value="1"/>
</dbReference>
<dbReference type="AlphaFoldDB" id="A0A061RLQ0"/>
<evidence type="ECO:0000313" key="1">
    <source>
        <dbReference type="EMBL" id="JAC71649.1"/>
    </source>
</evidence>
<protein>
    <submittedName>
        <fullName evidence="1">Outer dynein arm-docking complex subunit 3</fullName>
    </submittedName>
</protein>
<reference evidence="1" key="1">
    <citation type="submission" date="2014-05" db="EMBL/GenBank/DDBJ databases">
        <title>The transcriptome of the halophilic microalga Tetraselmis sp. GSL018 isolated from the Great Salt Lake, Utah.</title>
        <authorList>
            <person name="Jinkerson R.E."/>
            <person name="D'Adamo S."/>
            <person name="Posewitz M.C."/>
        </authorList>
    </citation>
    <scope>NUCLEOTIDE SEQUENCE</scope>
    <source>
        <strain evidence="1">GSL018</strain>
    </source>
</reference>
<proteinExistence type="predicted"/>
<dbReference type="SUPFAM" id="SSF47473">
    <property type="entry name" value="EF-hand"/>
    <property type="match status" value="1"/>
</dbReference>